<evidence type="ECO:0000256" key="5">
    <source>
        <dbReference type="ARBA" id="ARBA00022989"/>
    </source>
</evidence>
<sequence length="89" mass="9117">MNLIIMLIVGGVLGWLASIIMRTDGQQGLFLNVVVGVIGAALAGYIITPFLGGAPITSGALDFKSLGVSLLGAIVLLGIVNLVRRGSIR</sequence>
<dbReference type="Pfam" id="PF04226">
    <property type="entry name" value="Transgly_assoc"/>
    <property type="match status" value="1"/>
</dbReference>
<evidence type="ECO:0000256" key="1">
    <source>
        <dbReference type="ARBA" id="ARBA00004651"/>
    </source>
</evidence>
<gene>
    <name evidence="8" type="ORF">DXH95_01430</name>
</gene>
<keyword evidence="9" id="KW-1185">Reference proteome</keyword>
<dbReference type="GO" id="GO:0005886">
    <property type="term" value="C:plasma membrane"/>
    <property type="evidence" value="ECO:0007669"/>
    <property type="project" value="UniProtKB-SubCell"/>
</dbReference>
<feature type="transmembrane region" description="Helical" evidence="7">
    <location>
        <begin position="29"/>
        <end position="51"/>
    </location>
</feature>
<accession>A0A371BEV3</accession>
<organism evidence="8 9">
    <name type="scientific">Sphingorhabdus pulchriflava</name>
    <dbReference type="NCBI Taxonomy" id="2292257"/>
    <lineage>
        <taxon>Bacteria</taxon>
        <taxon>Pseudomonadati</taxon>
        <taxon>Pseudomonadota</taxon>
        <taxon>Alphaproteobacteria</taxon>
        <taxon>Sphingomonadales</taxon>
        <taxon>Sphingomonadaceae</taxon>
        <taxon>Sphingorhabdus</taxon>
    </lineage>
</organism>
<dbReference type="InterPro" id="IPR007341">
    <property type="entry name" value="Transgly_assoc"/>
</dbReference>
<comment type="subcellular location">
    <subcellularLocation>
        <location evidence="1">Cell membrane</location>
        <topology evidence="1">Multi-pass membrane protein</topology>
    </subcellularLocation>
</comment>
<protein>
    <submittedName>
        <fullName evidence="8">GlsB/YeaQ/YmgE family stress response membrane protein</fullName>
    </submittedName>
</protein>
<evidence type="ECO:0000256" key="6">
    <source>
        <dbReference type="ARBA" id="ARBA00023136"/>
    </source>
</evidence>
<name>A0A371BEV3_9SPHN</name>
<evidence type="ECO:0000256" key="3">
    <source>
        <dbReference type="ARBA" id="ARBA00022475"/>
    </source>
</evidence>
<proteinExistence type="inferred from homology"/>
<dbReference type="RefSeq" id="WP_115547688.1">
    <property type="nucleotide sequence ID" value="NZ_QRGP01000001.1"/>
</dbReference>
<comment type="similarity">
    <text evidence="2">Belongs to the UPF0410 family.</text>
</comment>
<keyword evidence="4 7" id="KW-0812">Transmembrane</keyword>
<keyword evidence="5 7" id="KW-1133">Transmembrane helix</keyword>
<dbReference type="Proteomes" id="UP000263833">
    <property type="component" value="Unassembled WGS sequence"/>
</dbReference>
<evidence type="ECO:0000313" key="8">
    <source>
        <dbReference type="EMBL" id="RDV06129.1"/>
    </source>
</evidence>
<dbReference type="AlphaFoldDB" id="A0A371BEV3"/>
<keyword evidence="6 7" id="KW-0472">Membrane</keyword>
<evidence type="ECO:0000256" key="7">
    <source>
        <dbReference type="SAM" id="Phobius"/>
    </source>
</evidence>
<reference evidence="9" key="1">
    <citation type="submission" date="2018-08" db="EMBL/GenBank/DDBJ databases">
        <authorList>
            <person name="Kim S.-J."/>
            <person name="Jung G.-Y."/>
        </authorList>
    </citation>
    <scope>NUCLEOTIDE SEQUENCE [LARGE SCALE GENOMIC DNA]</scope>
    <source>
        <strain evidence="9">GY_G</strain>
    </source>
</reference>
<dbReference type="OrthoDB" id="964123at2"/>
<dbReference type="PANTHER" id="PTHR33884">
    <property type="entry name" value="UPF0410 PROTEIN YMGE"/>
    <property type="match status" value="1"/>
</dbReference>
<evidence type="ECO:0000256" key="2">
    <source>
        <dbReference type="ARBA" id="ARBA00011006"/>
    </source>
</evidence>
<feature type="transmembrane region" description="Helical" evidence="7">
    <location>
        <begin position="6"/>
        <end position="22"/>
    </location>
</feature>
<evidence type="ECO:0000313" key="9">
    <source>
        <dbReference type="Proteomes" id="UP000263833"/>
    </source>
</evidence>
<feature type="transmembrane region" description="Helical" evidence="7">
    <location>
        <begin position="63"/>
        <end position="83"/>
    </location>
</feature>
<evidence type="ECO:0000256" key="4">
    <source>
        <dbReference type="ARBA" id="ARBA00022692"/>
    </source>
</evidence>
<comment type="caution">
    <text evidence="8">The sequence shown here is derived from an EMBL/GenBank/DDBJ whole genome shotgun (WGS) entry which is preliminary data.</text>
</comment>
<keyword evidence="3" id="KW-1003">Cell membrane</keyword>
<dbReference type="PANTHER" id="PTHR33884:SF3">
    <property type="entry name" value="UPF0410 PROTEIN YMGE"/>
    <property type="match status" value="1"/>
</dbReference>
<dbReference type="EMBL" id="QRGP01000001">
    <property type="protein sequence ID" value="RDV06129.1"/>
    <property type="molecule type" value="Genomic_DNA"/>
</dbReference>